<feature type="compositionally biased region" description="Polar residues" evidence="1">
    <location>
        <begin position="37"/>
        <end position="53"/>
    </location>
</feature>
<accession>A0A5J4W528</accession>
<evidence type="ECO:0000313" key="3">
    <source>
        <dbReference type="Proteomes" id="UP000324800"/>
    </source>
</evidence>
<gene>
    <name evidence="2" type="ORF">EZS28_014821</name>
</gene>
<feature type="region of interest" description="Disordered" evidence="1">
    <location>
        <begin position="94"/>
        <end position="119"/>
    </location>
</feature>
<evidence type="ECO:0000313" key="2">
    <source>
        <dbReference type="EMBL" id="KAA6389653.1"/>
    </source>
</evidence>
<comment type="caution">
    <text evidence="2">The sequence shown here is derived from an EMBL/GenBank/DDBJ whole genome shotgun (WGS) entry which is preliminary data.</text>
</comment>
<sequence>MKPEPEQAIIDKHHPNQQPEISPRKNRKSKPKHKNNLKPSQNQIQPTQSQDYLQSFIEDIEERAFQEYFWQIVEQSPPSADDVNMAEQNSSLQLLNSASTKRQQSEIPSLINGEKKRLV</sequence>
<feature type="region of interest" description="Disordered" evidence="1">
    <location>
        <begin position="1"/>
        <end position="53"/>
    </location>
</feature>
<feature type="compositionally biased region" description="Polar residues" evidence="1">
    <location>
        <begin position="98"/>
        <end position="107"/>
    </location>
</feature>
<feature type="compositionally biased region" description="Basic residues" evidence="1">
    <location>
        <begin position="24"/>
        <end position="36"/>
    </location>
</feature>
<dbReference type="Proteomes" id="UP000324800">
    <property type="component" value="Unassembled WGS sequence"/>
</dbReference>
<name>A0A5J4W528_9EUKA</name>
<evidence type="ECO:0000256" key="1">
    <source>
        <dbReference type="SAM" id="MobiDB-lite"/>
    </source>
</evidence>
<proteinExistence type="predicted"/>
<organism evidence="2 3">
    <name type="scientific">Streblomastix strix</name>
    <dbReference type="NCBI Taxonomy" id="222440"/>
    <lineage>
        <taxon>Eukaryota</taxon>
        <taxon>Metamonada</taxon>
        <taxon>Preaxostyla</taxon>
        <taxon>Oxymonadida</taxon>
        <taxon>Streblomastigidae</taxon>
        <taxon>Streblomastix</taxon>
    </lineage>
</organism>
<protein>
    <submittedName>
        <fullName evidence="2">Uncharacterized protein</fullName>
    </submittedName>
</protein>
<dbReference type="EMBL" id="SNRW01003504">
    <property type="protein sequence ID" value="KAA6389653.1"/>
    <property type="molecule type" value="Genomic_DNA"/>
</dbReference>
<reference evidence="2 3" key="1">
    <citation type="submission" date="2019-03" db="EMBL/GenBank/DDBJ databases">
        <title>Single cell metagenomics reveals metabolic interactions within the superorganism composed of flagellate Streblomastix strix and complex community of Bacteroidetes bacteria on its surface.</title>
        <authorList>
            <person name="Treitli S.C."/>
            <person name="Kolisko M."/>
            <person name="Husnik F."/>
            <person name="Keeling P."/>
            <person name="Hampl V."/>
        </authorList>
    </citation>
    <scope>NUCLEOTIDE SEQUENCE [LARGE SCALE GENOMIC DNA]</scope>
    <source>
        <strain evidence="2">ST1C</strain>
    </source>
</reference>
<feature type="compositionally biased region" description="Basic and acidic residues" evidence="1">
    <location>
        <begin position="1"/>
        <end position="14"/>
    </location>
</feature>
<dbReference type="AlphaFoldDB" id="A0A5J4W528"/>